<feature type="compositionally biased region" description="Pro residues" evidence="1">
    <location>
        <begin position="52"/>
        <end position="62"/>
    </location>
</feature>
<dbReference type="RefSeq" id="WP_163302753.1">
    <property type="nucleotide sequence ID" value="NZ_JAAGRQ010000057.1"/>
</dbReference>
<comment type="caution">
    <text evidence="2">The sequence shown here is derived from an EMBL/GenBank/DDBJ whole genome shotgun (WGS) entry which is preliminary data.</text>
</comment>
<dbReference type="Proteomes" id="UP000469724">
    <property type="component" value="Unassembled WGS sequence"/>
</dbReference>
<dbReference type="AlphaFoldDB" id="A0A7K3NNB6"/>
<name>A0A7K3NNB6_9BACT</name>
<feature type="region of interest" description="Disordered" evidence="1">
    <location>
        <begin position="45"/>
        <end position="233"/>
    </location>
</feature>
<feature type="compositionally biased region" description="Gly residues" evidence="1">
    <location>
        <begin position="126"/>
        <end position="149"/>
    </location>
</feature>
<accession>A0A7K3NNB6</accession>
<protein>
    <submittedName>
        <fullName evidence="2">Uncharacterized protein</fullName>
    </submittedName>
</protein>
<dbReference type="EMBL" id="JAAGRQ010000057">
    <property type="protein sequence ID" value="NDY57678.1"/>
    <property type="molecule type" value="Genomic_DNA"/>
</dbReference>
<organism evidence="2 3">
    <name type="scientific">Desulfolutivibrio sulfodismutans</name>
    <dbReference type="NCBI Taxonomy" id="63561"/>
    <lineage>
        <taxon>Bacteria</taxon>
        <taxon>Pseudomonadati</taxon>
        <taxon>Thermodesulfobacteriota</taxon>
        <taxon>Desulfovibrionia</taxon>
        <taxon>Desulfovibrionales</taxon>
        <taxon>Desulfovibrionaceae</taxon>
        <taxon>Desulfolutivibrio</taxon>
    </lineage>
</organism>
<proteinExistence type="predicted"/>
<reference evidence="2 3" key="1">
    <citation type="submission" date="2020-02" db="EMBL/GenBank/DDBJ databases">
        <title>Comparative genomics of sulfur disproportionating microorganisms.</title>
        <authorList>
            <person name="Ward L.M."/>
            <person name="Bertran E."/>
            <person name="Johnston D.T."/>
        </authorList>
    </citation>
    <scope>NUCLEOTIDE SEQUENCE [LARGE SCALE GENOMIC DNA]</scope>
    <source>
        <strain evidence="2 3">DSM 3696</strain>
    </source>
</reference>
<evidence type="ECO:0000313" key="2">
    <source>
        <dbReference type="EMBL" id="NDY57678.1"/>
    </source>
</evidence>
<evidence type="ECO:0000256" key="1">
    <source>
        <dbReference type="SAM" id="MobiDB-lite"/>
    </source>
</evidence>
<gene>
    <name evidence="2" type="ORF">G3N56_13155</name>
</gene>
<feature type="compositionally biased region" description="Low complexity" evidence="1">
    <location>
        <begin position="150"/>
        <end position="163"/>
    </location>
</feature>
<feature type="compositionally biased region" description="Basic and acidic residues" evidence="1">
    <location>
        <begin position="71"/>
        <end position="81"/>
    </location>
</feature>
<evidence type="ECO:0000313" key="3">
    <source>
        <dbReference type="Proteomes" id="UP000469724"/>
    </source>
</evidence>
<sequence>MSGVHAQMSDPVGEGPAATRFMHGAWRAATLAAAVLALLAWPDALRADGNQGPPPQAPPPQLPADADEDGDAPRRDVRMGTRDNMSMGRDKEGNLVMEVSPRPRKPQDTPNMPMYITPQIYTGYGPYTGQGQTAGQGVQGQFVGQGQGQSTGQSQGQGVQGPSAGQGQGVQGQPMQGSQAQPIGQGAKGQPVGQPGASTGHAAPPMVQSPQGAGPQGVIPAPPGPSRGGPPGQ</sequence>
<keyword evidence="3" id="KW-1185">Reference proteome</keyword>